<keyword evidence="7" id="KW-1185">Reference proteome</keyword>
<evidence type="ECO:0000256" key="4">
    <source>
        <dbReference type="SAM" id="MobiDB-lite"/>
    </source>
</evidence>
<feature type="region of interest" description="Disordered" evidence="4">
    <location>
        <begin position="489"/>
        <end position="522"/>
    </location>
</feature>
<comment type="similarity">
    <text evidence="1">Belongs to the DNA polymerase type-Y family.</text>
</comment>
<evidence type="ECO:0000313" key="7">
    <source>
        <dbReference type="Proteomes" id="UP000642107"/>
    </source>
</evidence>
<evidence type="ECO:0000256" key="2">
    <source>
        <dbReference type="ARBA" id="ARBA00022763"/>
    </source>
</evidence>
<dbReference type="EMBL" id="JACZDF010000005">
    <property type="protein sequence ID" value="MBD9699828.1"/>
    <property type="molecule type" value="Genomic_DNA"/>
</dbReference>
<dbReference type="SUPFAM" id="SSF56672">
    <property type="entry name" value="DNA/RNA polymerases"/>
    <property type="match status" value="1"/>
</dbReference>
<accession>A0ABR9DRP8</accession>
<dbReference type="PANTHER" id="PTHR35369:SF2">
    <property type="entry name" value="BLR3025 PROTEIN"/>
    <property type="match status" value="1"/>
</dbReference>
<sequence length="585" mass="61995">MSAVAAASTPGAAPTEVTRTAVVWVPDWPVVAAATAAGHSPAVPVAVQDARGIVAVGPAARRAGVRRGMRRRHAQEACPGLVLLPVDDARDARGFEPVAAAAEEVVAGLEVARPGLLLLPAEGAARFHGSEDELVRLLVERVADATGHECRVGIADGVLAAVLAAREDRLVAPGRSADFLAPRPLRDLVHVAVTPERATALLELVDLWDRLGVRRVGDLTALDAHAVASRFGAEGVWAQRVGRGEDLRPPARRRPEADVEATCELDPPAVRVDTAAFAARRLAAELHAALVARGATCARLRIAARRGDGREHVRTWRTDDAALGGLTAARITDRVRWQLEGWLTSDAPDPADEHPSGDDAAGIVRLTVTAEDLVDAGQHQEGLWGSAQGSSLRALRALDRVQGLLGADGVLAARLQGGRTARDRVSVVPWGEEPPPLRPLDRPWPGSLPSPAPARVLPEPVEVRLLDASGRPVVVDRRLAVSGEPAHVRALPPAPAEDGPTTVGRHGHTAGRPAARPRRAAVPPEVPVGEVVAWAGPWPLAQRWWREDAERLVHVQAVVRTADDDTPAVLLAGSAGRWWWEASYD</sequence>
<proteinExistence type="inferred from homology"/>
<evidence type="ECO:0000256" key="3">
    <source>
        <dbReference type="ARBA" id="ARBA00025589"/>
    </source>
</evidence>
<evidence type="ECO:0000259" key="5">
    <source>
        <dbReference type="PROSITE" id="PS50173"/>
    </source>
</evidence>
<dbReference type="Pfam" id="PF00817">
    <property type="entry name" value="IMS"/>
    <property type="match status" value="1"/>
</dbReference>
<keyword evidence="2" id="KW-0227">DNA damage</keyword>
<dbReference type="InterPro" id="IPR043502">
    <property type="entry name" value="DNA/RNA_pol_sf"/>
</dbReference>
<dbReference type="InterPro" id="IPR001126">
    <property type="entry name" value="UmuC"/>
</dbReference>
<reference evidence="6 7" key="1">
    <citation type="submission" date="2020-09" db="EMBL/GenBank/DDBJ databases">
        <title>Flavimobilis rhizosphaerae sp. nov., isolated from rhizosphere soil of Spartina alterniflora.</title>
        <authorList>
            <person name="Hanqin C."/>
        </authorList>
    </citation>
    <scope>NUCLEOTIDE SEQUENCE [LARGE SCALE GENOMIC DNA]</scope>
    <source>
        <strain evidence="6 7">GY 10621</strain>
    </source>
</reference>
<protein>
    <submittedName>
        <fullName evidence="6">DNA polymerase Y family protein</fullName>
    </submittedName>
</protein>
<evidence type="ECO:0000313" key="6">
    <source>
        <dbReference type="EMBL" id="MBD9699828.1"/>
    </source>
</evidence>
<comment type="function">
    <text evidence="3">Poorly processive, error-prone DNA polymerase involved in untargeted mutagenesis. Copies undamaged DNA at stalled replication forks, which arise in vivo from mismatched or misaligned primer ends. These misaligned primers can be extended by PolIV. Exhibits no 3'-5' exonuclease (proofreading) activity. May be involved in translesional synthesis, in conjunction with the beta clamp from PolIII.</text>
</comment>
<dbReference type="InterPro" id="IPR043128">
    <property type="entry name" value="Rev_trsase/Diguanyl_cyclase"/>
</dbReference>
<dbReference type="Gene3D" id="3.30.70.270">
    <property type="match status" value="1"/>
</dbReference>
<dbReference type="InterPro" id="IPR050356">
    <property type="entry name" value="SulA_CellDiv_inhibitor"/>
</dbReference>
<dbReference type="RefSeq" id="WP_192280347.1">
    <property type="nucleotide sequence ID" value="NZ_JACZDF010000005.1"/>
</dbReference>
<dbReference type="PANTHER" id="PTHR35369">
    <property type="entry name" value="BLR3025 PROTEIN-RELATED"/>
    <property type="match status" value="1"/>
</dbReference>
<dbReference type="Gene3D" id="3.40.1170.60">
    <property type="match status" value="1"/>
</dbReference>
<dbReference type="CDD" id="cd03468">
    <property type="entry name" value="PolY_like"/>
    <property type="match status" value="1"/>
</dbReference>
<name>A0ABR9DRP8_9MICO</name>
<feature type="domain" description="UmuC" evidence="5">
    <location>
        <begin position="44"/>
        <end position="169"/>
    </location>
</feature>
<comment type="caution">
    <text evidence="6">The sequence shown here is derived from an EMBL/GenBank/DDBJ whole genome shotgun (WGS) entry which is preliminary data.</text>
</comment>
<dbReference type="Proteomes" id="UP000642107">
    <property type="component" value="Unassembled WGS sequence"/>
</dbReference>
<organism evidence="6 7">
    <name type="scientific">Flavimobilis rhizosphaerae</name>
    <dbReference type="NCBI Taxonomy" id="2775421"/>
    <lineage>
        <taxon>Bacteria</taxon>
        <taxon>Bacillati</taxon>
        <taxon>Actinomycetota</taxon>
        <taxon>Actinomycetes</taxon>
        <taxon>Micrococcales</taxon>
        <taxon>Jonesiaceae</taxon>
        <taxon>Flavimobilis</taxon>
    </lineage>
</organism>
<feature type="compositionally biased region" description="Basic residues" evidence="4">
    <location>
        <begin position="505"/>
        <end position="519"/>
    </location>
</feature>
<gene>
    <name evidence="6" type="ORF">IGS67_10030</name>
</gene>
<evidence type="ECO:0000256" key="1">
    <source>
        <dbReference type="ARBA" id="ARBA00010945"/>
    </source>
</evidence>
<dbReference type="PROSITE" id="PS50173">
    <property type="entry name" value="UMUC"/>
    <property type="match status" value="1"/>
</dbReference>